<dbReference type="AlphaFoldDB" id="A0A1N7MBK4"/>
<dbReference type="PANTHER" id="PTHR40940">
    <property type="entry name" value="PROTEIN BATD-RELATED"/>
    <property type="match status" value="1"/>
</dbReference>
<feature type="signal peptide" evidence="2">
    <location>
        <begin position="1"/>
        <end position="19"/>
    </location>
</feature>
<feature type="chain" id="PRO_5012433217" evidence="2">
    <location>
        <begin position="20"/>
        <end position="588"/>
    </location>
</feature>
<keyword evidence="1" id="KW-0472">Membrane</keyword>
<dbReference type="OrthoDB" id="2079210at2"/>
<proteinExistence type="predicted"/>
<keyword evidence="1" id="KW-1133">Transmembrane helix</keyword>
<evidence type="ECO:0000313" key="3">
    <source>
        <dbReference type="EMBL" id="SIS83515.1"/>
    </source>
</evidence>
<evidence type="ECO:0000313" key="4">
    <source>
        <dbReference type="Proteomes" id="UP000186917"/>
    </source>
</evidence>
<feature type="transmembrane region" description="Helical" evidence="1">
    <location>
        <begin position="445"/>
        <end position="464"/>
    </location>
</feature>
<gene>
    <name evidence="3" type="ORF">SAMN05421788_1011498</name>
</gene>
<accession>A0A1N7MBK4</accession>
<evidence type="ECO:0000256" key="1">
    <source>
        <dbReference type="SAM" id="Phobius"/>
    </source>
</evidence>
<organism evidence="3 4">
    <name type="scientific">Filimonas lacunae</name>
    <dbReference type="NCBI Taxonomy" id="477680"/>
    <lineage>
        <taxon>Bacteria</taxon>
        <taxon>Pseudomonadati</taxon>
        <taxon>Bacteroidota</taxon>
        <taxon>Chitinophagia</taxon>
        <taxon>Chitinophagales</taxon>
        <taxon>Chitinophagaceae</taxon>
        <taxon>Filimonas</taxon>
    </lineage>
</organism>
<reference evidence="4" key="1">
    <citation type="submission" date="2017-01" db="EMBL/GenBank/DDBJ databases">
        <authorList>
            <person name="Varghese N."/>
            <person name="Submissions S."/>
        </authorList>
    </citation>
    <scope>NUCLEOTIDE SEQUENCE [LARGE SCALE GENOMIC DNA]</scope>
    <source>
        <strain evidence="4">DSM 21054</strain>
    </source>
</reference>
<dbReference type="STRING" id="477680.SAMN05421788_1011498"/>
<evidence type="ECO:0000256" key="2">
    <source>
        <dbReference type="SAM" id="SignalP"/>
    </source>
</evidence>
<name>A0A1N7MBK4_9BACT</name>
<dbReference type="PANTHER" id="PTHR40940:SF2">
    <property type="entry name" value="BATD"/>
    <property type="match status" value="1"/>
</dbReference>
<dbReference type="Proteomes" id="UP000186917">
    <property type="component" value="Unassembled WGS sequence"/>
</dbReference>
<keyword evidence="2" id="KW-0732">Signal</keyword>
<dbReference type="InterPro" id="IPR025738">
    <property type="entry name" value="BatD"/>
</dbReference>
<dbReference type="RefSeq" id="WP_096511378.1">
    <property type="nucleotide sequence ID" value="NZ_AP017422.1"/>
</dbReference>
<keyword evidence="4" id="KW-1185">Reference proteome</keyword>
<sequence length="588" mass="65932">MKYFTCICYSLLLLFTAHAQNAQVHFTIQTSAHDIFKNDVLQVEYVISNASWVSDFIPPSLNAWSVSSGPIQSEETVNINGKSTHKSSFIYMLRPLKAGTLTLPSASVVANNRRVSSNSITIHVIDKNNPSPIGTPPPSAALQSLFGAQSTDSEEAAFSKVPELREQENATDKIRSNSFIKVFTSKNTCYIGEPVMVTYKFYRALRSKAVVTKQPSFSGCSVKEIAFDEQSTQEKYGNKTYIVNVIRKVQLQPLQAGRLRLDSATVTNEIVFALPHKQYAKDNFRADIQNMPQFIEVLPLPKQNKPQDFTGITGHFRIQAQAKDNNIPAQENNSLLITISGKGDITGIKPPAVNWPGSTEHFEATTEDNIDKNLFPLEGSRTFAYHFIASKEGDITIPPVQFSYFDVEKERYESIHTDSLHLHFNKPAGKKDYTLFAEEGGNKNLLWMIVAALLAGGAGAWWYYRRKPKKPSASKTKPQAQTIPPARPDFIISFDILSNIEDHYLFFNKSKDILSLAIGEKTNTYNVPFPVLLTALQQHEQYAHLVTDCKLLYEDCDVAMYSPDISSSDRANTLDRMKKVLQQLRLIP</sequence>
<dbReference type="EMBL" id="FTOR01000001">
    <property type="protein sequence ID" value="SIS83515.1"/>
    <property type="molecule type" value="Genomic_DNA"/>
</dbReference>
<keyword evidence="1" id="KW-0812">Transmembrane</keyword>
<protein>
    <submittedName>
        <fullName evidence="3">Oxygen tolerance</fullName>
    </submittedName>
</protein>
<dbReference type="Pfam" id="PF13584">
    <property type="entry name" value="BatD"/>
    <property type="match status" value="2"/>
</dbReference>